<dbReference type="GeneID" id="33556697"/>
<dbReference type="AlphaFoldDB" id="A0A1Y1URP1"/>
<organism evidence="1 2">
    <name type="scientific">Kockovaella imperatae</name>
    <dbReference type="NCBI Taxonomy" id="4999"/>
    <lineage>
        <taxon>Eukaryota</taxon>
        <taxon>Fungi</taxon>
        <taxon>Dikarya</taxon>
        <taxon>Basidiomycota</taxon>
        <taxon>Agaricomycotina</taxon>
        <taxon>Tremellomycetes</taxon>
        <taxon>Tremellales</taxon>
        <taxon>Cuniculitremaceae</taxon>
        <taxon>Kockovaella</taxon>
    </lineage>
</organism>
<name>A0A1Y1URP1_9TREE</name>
<comment type="caution">
    <text evidence="1">The sequence shown here is derived from an EMBL/GenBank/DDBJ whole genome shotgun (WGS) entry which is preliminary data.</text>
</comment>
<protein>
    <submittedName>
        <fullName evidence="1">Uncharacterized protein</fullName>
    </submittedName>
</protein>
<reference evidence="1 2" key="1">
    <citation type="submission" date="2017-03" db="EMBL/GenBank/DDBJ databases">
        <title>Widespread Adenine N6-methylation of Active Genes in Fungi.</title>
        <authorList>
            <consortium name="DOE Joint Genome Institute"/>
            <person name="Mondo S.J."/>
            <person name="Dannebaum R.O."/>
            <person name="Kuo R.C."/>
            <person name="Louie K.B."/>
            <person name="Bewick A.J."/>
            <person name="Labutti K."/>
            <person name="Haridas S."/>
            <person name="Kuo A."/>
            <person name="Salamov A."/>
            <person name="Ahrendt S.R."/>
            <person name="Lau R."/>
            <person name="Bowen B.P."/>
            <person name="Lipzen A."/>
            <person name="Sullivan W."/>
            <person name="Andreopoulos W.B."/>
            <person name="Clum A."/>
            <person name="Lindquist E."/>
            <person name="Daum C."/>
            <person name="Northen T.R."/>
            <person name="Ramamoorthy G."/>
            <person name="Schmitz R.J."/>
            <person name="Gryganskyi A."/>
            <person name="Culley D."/>
            <person name="Magnuson J."/>
            <person name="James T.Y."/>
            <person name="O'Malley M.A."/>
            <person name="Stajich J.E."/>
            <person name="Spatafora J.W."/>
            <person name="Visel A."/>
            <person name="Grigoriev I.V."/>
        </authorList>
    </citation>
    <scope>NUCLEOTIDE SEQUENCE [LARGE SCALE GENOMIC DNA]</scope>
    <source>
        <strain evidence="1 2">NRRL Y-17943</strain>
    </source>
</reference>
<dbReference type="EMBL" id="NBSH01000002">
    <property type="protein sequence ID" value="ORX40277.1"/>
    <property type="molecule type" value="Genomic_DNA"/>
</dbReference>
<dbReference type="Proteomes" id="UP000193218">
    <property type="component" value="Unassembled WGS sequence"/>
</dbReference>
<evidence type="ECO:0000313" key="2">
    <source>
        <dbReference type="Proteomes" id="UP000193218"/>
    </source>
</evidence>
<gene>
    <name evidence="1" type="ORF">BD324DRAFT_617144</name>
</gene>
<dbReference type="InParanoid" id="A0A1Y1URP1"/>
<dbReference type="RefSeq" id="XP_021874062.1">
    <property type="nucleotide sequence ID" value="XM_022014889.1"/>
</dbReference>
<proteinExistence type="predicted"/>
<keyword evidence="2" id="KW-1185">Reference proteome</keyword>
<sequence length="81" mass="8932">MSNTSEAPLYKSTVFSTTSGQWLDTEQGQTLYAKYYDGSVDTNGPIAYVSSSQQFKHSTAPTRTRTNSSGSIIITERVEKK</sequence>
<accession>A0A1Y1URP1</accession>
<evidence type="ECO:0000313" key="1">
    <source>
        <dbReference type="EMBL" id="ORX40277.1"/>
    </source>
</evidence>